<dbReference type="Proteomes" id="UP001197609">
    <property type="component" value="Unassembled WGS sequence"/>
</dbReference>
<dbReference type="AlphaFoldDB" id="A0AAJ1AHN8"/>
<dbReference type="Gene3D" id="3.30.460.10">
    <property type="entry name" value="Beta Polymerase, domain 2"/>
    <property type="match status" value="1"/>
</dbReference>
<evidence type="ECO:0000259" key="1">
    <source>
        <dbReference type="Pfam" id="PF18765"/>
    </source>
</evidence>
<dbReference type="Pfam" id="PF18765">
    <property type="entry name" value="Polbeta"/>
    <property type="match status" value="1"/>
</dbReference>
<evidence type="ECO:0000313" key="3">
    <source>
        <dbReference type="Proteomes" id="UP001197609"/>
    </source>
</evidence>
<dbReference type="InterPro" id="IPR041633">
    <property type="entry name" value="Polbeta"/>
</dbReference>
<dbReference type="InterPro" id="IPR043519">
    <property type="entry name" value="NT_sf"/>
</dbReference>
<dbReference type="EMBL" id="JAIOIU010000090">
    <property type="protein sequence ID" value="MBZ0159950.1"/>
    <property type="molecule type" value="Genomic_DNA"/>
</dbReference>
<protein>
    <submittedName>
        <fullName evidence="2">Nucleotidyltransferase domain-containing protein</fullName>
    </submittedName>
</protein>
<dbReference type="CDD" id="cd05403">
    <property type="entry name" value="NT_KNTase_like"/>
    <property type="match status" value="1"/>
</dbReference>
<accession>A0AAJ1AHN8</accession>
<feature type="domain" description="Polymerase beta nucleotidyltransferase" evidence="1">
    <location>
        <begin position="17"/>
        <end position="83"/>
    </location>
</feature>
<evidence type="ECO:0000313" key="2">
    <source>
        <dbReference type="EMBL" id="MBZ0159950.1"/>
    </source>
</evidence>
<proteinExistence type="predicted"/>
<dbReference type="SUPFAM" id="SSF81301">
    <property type="entry name" value="Nucleotidyltransferase"/>
    <property type="match status" value="1"/>
</dbReference>
<sequence length="114" mass="12500">MADIDAVIEHRSQYAVEVLSRYIPVAAAYLFGSWVEGSADEESDIDLAVFLEDIESWDLATRAHTAALVQEKAGDDIELHFFSARSLHQPDVASFAAHILAHGVPITPQGPERI</sequence>
<name>A0AAJ1AHN8_9BACT</name>
<comment type="caution">
    <text evidence="2">The sequence shown here is derived from an EMBL/GenBank/DDBJ whole genome shotgun (WGS) entry which is preliminary data.</text>
</comment>
<organism evidence="2 3">
    <name type="scientific">Candidatus Methylomirabilis tolerans</name>
    <dbReference type="NCBI Taxonomy" id="3123416"/>
    <lineage>
        <taxon>Bacteria</taxon>
        <taxon>Candidatus Methylomirabilota</taxon>
        <taxon>Candidatus Methylomirabilia</taxon>
        <taxon>Candidatus Methylomirabilales</taxon>
        <taxon>Candidatus Methylomirabilaceae</taxon>
        <taxon>Candidatus Methylomirabilis</taxon>
    </lineage>
</organism>
<reference evidence="2 3" key="1">
    <citation type="journal article" date="2021" name="bioRxiv">
        <title>Unraveling nitrogen, sulfur and carbon metabolic pathways and microbial community transcriptional responses to substrate deprivation and toxicity stresses in a bioreactor mimicking anoxic brackish coastal sediment conditions.</title>
        <authorList>
            <person name="Martins P.D."/>
            <person name="Echeveste M.J."/>
            <person name="Arshad A."/>
            <person name="Kurth J."/>
            <person name="Ouboter H."/>
            <person name="Jetten M.S.M."/>
            <person name="Welte C.U."/>
        </authorList>
    </citation>
    <scope>NUCLEOTIDE SEQUENCE [LARGE SCALE GENOMIC DNA]</scope>
    <source>
        <strain evidence="2">MAG_38</strain>
    </source>
</reference>
<gene>
    <name evidence="2" type="ORF">K8G79_07435</name>
</gene>